<dbReference type="EMBL" id="JAMD01000002">
    <property type="protein sequence ID" value="KEJ96941.1"/>
    <property type="molecule type" value="Genomic_DNA"/>
</dbReference>
<comment type="caution">
    <text evidence="6">The sequence shown here is derived from an EMBL/GenBank/DDBJ whole genome shotgun (WGS) entry which is preliminary data.</text>
</comment>
<feature type="domain" description="Organic solvent tolerance-like N-terminal" evidence="5">
    <location>
        <begin position="40"/>
        <end position="145"/>
    </location>
</feature>
<organism evidence="6 7">
    <name type="scientific">Pseudosulfitobacter pseudonitzschiae</name>
    <dbReference type="NCBI Taxonomy" id="1402135"/>
    <lineage>
        <taxon>Bacteria</taxon>
        <taxon>Pseudomonadati</taxon>
        <taxon>Pseudomonadota</taxon>
        <taxon>Alphaproteobacteria</taxon>
        <taxon>Rhodobacterales</taxon>
        <taxon>Roseobacteraceae</taxon>
        <taxon>Pseudosulfitobacter</taxon>
    </lineage>
</organism>
<dbReference type="Gene3D" id="2.60.450.10">
    <property type="entry name" value="Lipopolysaccharide (LPS) transport protein A like domain"/>
    <property type="match status" value="1"/>
</dbReference>
<name>A0A073J5G4_9RHOB</name>
<feature type="chain" id="PRO_5001691810" evidence="4">
    <location>
        <begin position="22"/>
        <end position="162"/>
    </location>
</feature>
<sequence length="162" mass="16777">MNAFRALSTALLLCCAAPVLAQGTNVTFGAITQDTSLPVEVTADNLAVDQSSGTAVFTGNVMIGQGEMRLTAARVLVTYKSQNAGIAKLEATGGVTLVTGEDAAEAERADYSIDSGEIEMSGNVLLTQGNSALTAEKMFVNLRDGTARMSGRVKTILQTGNN</sequence>
<dbReference type="GO" id="GO:0017089">
    <property type="term" value="F:glycolipid transfer activity"/>
    <property type="evidence" value="ECO:0007669"/>
    <property type="project" value="TreeGrafter"/>
</dbReference>
<dbReference type="PANTHER" id="PTHR36504:SF1">
    <property type="entry name" value="LIPOPOLYSACCHARIDE EXPORT SYSTEM PROTEIN LPTA"/>
    <property type="match status" value="1"/>
</dbReference>
<dbReference type="NCBIfam" id="TIGR03002">
    <property type="entry name" value="outer_YhbN_LptA"/>
    <property type="match status" value="1"/>
</dbReference>
<dbReference type="GO" id="GO:0030288">
    <property type="term" value="C:outer membrane-bounded periplasmic space"/>
    <property type="evidence" value="ECO:0007669"/>
    <property type="project" value="TreeGrafter"/>
</dbReference>
<feature type="signal peptide" evidence="4">
    <location>
        <begin position="1"/>
        <end position="21"/>
    </location>
</feature>
<accession>A0A073J5G4</accession>
<keyword evidence="1" id="KW-0813">Transport</keyword>
<reference evidence="6 7" key="1">
    <citation type="submission" date="2014-01" db="EMBL/GenBank/DDBJ databases">
        <title>Sulfitobacter sp. H3 (MCCC 1A00686) Genome Sequencing.</title>
        <authorList>
            <person name="Lai Q."/>
            <person name="Hong Z."/>
        </authorList>
    </citation>
    <scope>NUCLEOTIDE SEQUENCE [LARGE SCALE GENOMIC DNA]</scope>
    <source>
        <strain evidence="6 7">H3</strain>
    </source>
</reference>
<evidence type="ECO:0000256" key="2">
    <source>
        <dbReference type="ARBA" id="ARBA00022729"/>
    </source>
</evidence>
<dbReference type="GO" id="GO:0009279">
    <property type="term" value="C:cell outer membrane"/>
    <property type="evidence" value="ECO:0007669"/>
    <property type="project" value="TreeGrafter"/>
</dbReference>
<keyword evidence="3" id="KW-0574">Periplasm</keyword>
<dbReference type="InterPro" id="IPR005653">
    <property type="entry name" value="OstA-like_N"/>
</dbReference>
<dbReference type="Pfam" id="PF03968">
    <property type="entry name" value="LptD_N"/>
    <property type="match status" value="1"/>
</dbReference>
<dbReference type="AlphaFoldDB" id="A0A073J5G4"/>
<dbReference type="Proteomes" id="UP000027746">
    <property type="component" value="Unassembled WGS sequence"/>
</dbReference>
<proteinExistence type="predicted"/>
<evidence type="ECO:0000256" key="1">
    <source>
        <dbReference type="ARBA" id="ARBA00022448"/>
    </source>
</evidence>
<dbReference type="InterPro" id="IPR052037">
    <property type="entry name" value="LPS_export_LptA"/>
</dbReference>
<dbReference type="GO" id="GO:0001530">
    <property type="term" value="F:lipopolysaccharide binding"/>
    <property type="evidence" value="ECO:0007669"/>
    <property type="project" value="InterPro"/>
</dbReference>
<evidence type="ECO:0000313" key="6">
    <source>
        <dbReference type="EMBL" id="KEJ96941.1"/>
    </source>
</evidence>
<protein>
    <submittedName>
        <fullName evidence="6">Organic solvent tolerance protein OstA</fullName>
    </submittedName>
</protein>
<evidence type="ECO:0000256" key="4">
    <source>
        <dbReference type="SAM" id="SignalP"/>
    </source>
</evidence>
<evidence type="ECO:0000259" key="5">
    <source>
        <dbReference type="Pfam" id="PF03968"/>
    </source>
</evidence>
<gene>
    <name evidence="6" type="ORF">SUH3_09195</name>
</gene>
<dbReference type="PANTHER" id="PTHR36504">
    <property type="entry name" value="LIPOPOLYSACCHARIDE EXPORT SYSTEM PROTEIN LPTA"/>
    <property type="match status" value="1"/>
</dbReference>
<evidence type="ECO:0000256" key="3">
    <source>
        <dbReference type="ARBA" id="ARBA00022764"/>
    </source>
</evidence>
<keyword evidence="7" id="KW-1185">Reference proteome</keyword>
<evidence type="ECO:0000313" key="7">
    <source>
        <dbReference type="Proteomes" id="UP000027746"/>
    </source>
</evidence>
<keyword evidence="2 4" id="KW-0732">Signal</keyword>
<dbReference type="InterPro" id="IPR014340">
    <property type="entry name" value="LptA"/>
</dbReference>
<dbReference type="GO" id="GO:0015920">
    <property type="term" value="P:lipopolysaccharide transport"/>
    <property type="evidence" value="ECO:0007669"/>
    <property type="project" value="InterPro"/>
</dbReference>